<organism evidence="4 5">
    <name type="scientific">Rhizoclosmatium globosum</name>
    <dbReference type="NCBI Taxonomy" id="329046"/>
    <lineage>
        <taxon>Eukaryota</taxon>
        <taxon>Fungi</taxon>
        <taxon>Fungi incertae sedis</taxon>
        <taxon>Chytridiomycota</taxon>
        <taxon>Chytridiomycota incertae sedis</taxon>
        <taxon>Chytridiomycetes</taxon>
        <taxon>Chytridiales</taxon>
        <taxon>Chytriomycetaceae</taxon>
        <taxon>Rhizoclosmatium</taxon>
    </lineage>
</organism>
<dbReference type="PANTHER" id="PTHR32268:SF16">
    <property type="entry name" value="SERINE O-SUCCINYLTRANSFERASE"/>
    <property type="match status" value="1"/>
</dbReference>
<gene>
    <name evidence="4" type="ORF">BCR33DRAFT_809993</name>
</gene>
<evidence type="ECO:0000256" key="2">
    <source>
        <dbReference type="PIRSR" id="PIRSR000443-1"/>
    </source>
</evidence>
<dbReference type="SUPFAM" id="SSF53474">
    <property type="entry name" value="alpha/beta-Hydrolases"/>
    <property type="match status" value="1"/>
</dbReference>
<name>A0A1Y2CH24_9FUNG</name>
<dbReference type="GO" id="GO:0004414">
    <property type="term" value="F:homoserine O-acetyltransferase activity"/>
    <property type="evidence" value="ECO:0007669"/>
    <property type="project" value="TreeGrafter"/>
</dbReference>
<dbReference type="Gene3D" id="3.40.50.1820">
    <property type="entry name" value="alpha/beta hydrolase"/>
    <property type="match status" value="1"/>
</dbReference>
<dbReference type="InterPro" id="IPR008220">
    <property type="entry name" value="HAT_MetX-like"/>
</dbReference>
<evidence type="ECO:0000259" key="3">
    <source>
        <dbReference type="Pfam" id="PF00561"/>
    </source>
</evidence>
<keyword evidence="4" id="KW-0808">Transferase</keyword>
<dbReference type="EMBL" id="MCGO01000016">
    <property type="protein sequence ID" value="ORY46339.1"/>
    <property type="molecule type" value="Genomic_DNA"/>
</dbReference>
<dbReference type="STRING" id="329046.A0A1Y2CH24"/>
<dbReference type="PIRSF" id="PIRSF000443">
    <property type="entry name" value="Homoser_Ac_trans"/>
    <property type="match status" value="1"/>
</dbReference>
<dbReference type="GO" id="GO:0009086">
    <property type="term" value="P:methionine biosynthetic process"/>
    <property type="evidence" value="ECO:0007669"/>
    <property type="project" value="TreeGrafter"/>
</dbReference>
<dbReference type="Proteomes" id="UP000193642">
    <property type="component" value="Unassembled WGS sequence"/>
</dbReference>
<reference evidence="4 5" key="1">
    <citation type="submission" date="2016-07" db="EMBL/GenBank/DDBJ databases">
        <title>Pervasive Adenine N6-methylation of Active Genes in Fungi.</title>
        <authorList>
            <consortium name="DOE Joint Genome Institute"/>
            <person name="Mondo S.J."/>
            <person name="Dannebaum R.O."/>
            <person name="Kuo R.C."/>
            <person name="Labutti K."/>
            <person name="Haridas S."/>
            <person name="Kuo A."/>
            <person name="Salamov A."/>
            <person name="Ahrendt S.R."/>
            <person name="Lipzen A."/>
            <person name="Sullivan W."/>
            <person name="Andreopoulos W.B."/>
            <person name="Clum A."/>
            <person name="Lindquist E."/>
            <person name="Daum C."/>
            <person name="Ramamoorthy G.K."/>
            <person name="Gryganskyi A."/>
            <person name="Culley D."/>
            <person name="Magnuson J.K."/>
            <person name="James T.Y."/>
            <person name="O'Malley M.A."/>
            <person name="Stajich J.E."/>
            <person name="Spatafora J.W."/>
            <person name="Visel A."/>
            <person name="Grigoriev I.V."/>
        </authorList>
    </citation>
    <scope>NUCLEOTIDE SEQUENCE [LARGE SCALE GENOMIC DNA]</scope>
    <source>
        <strain evidence="4 5">JEL800</strain>
    </source>
</reference>
<dbReference type="GO" id="GO:0009001">
    <property type="term" value="F:serine O-acetyltransferase activity"/>
    <property type="evidence" value="ECO:0007669"/>
    <property type="project" value="TreeGrafter"/>
</dbReference>
<accession>A0A1Y2CH24</accession>
<comment type="similarity">
    <text evidence="1">Belongs to the AB hydrolase superfamily. MetX family.</text>
</comment>
<evidence type="ECO:0000313" key="4">
    <source>
        <dbReference type="EMBL" id="ORY46339.1"/>
    </source>
</evidence>
<feature type="active site" evidence="2">
    <location>
        <position position="318"/>
    </location>
</feature>
<feature type="active site" evidence="2">
    <location>
        <position position="284"/>
    </location>
</feature>
<evidence type="ECO:0000256" key="1">
    <source>
        <dbReference type="ARBA" id="ARBA00006886"/>
    </source>
</evidence>
<dbReference type="InterPro" id="IPR029058">
    <property type="entry name" value="AB_hydrolase_fold"/>
</dbReference>
<dbReference type="GO" id="GO:0005739">
    <property type="term" value="C:mitochondrion"/>
    <property type="evidence" value="ECO:0007669"/>
    <property type="project" value="TreeGrafter"/>
</dbReference>
<feature type="domain" description="AB hydrolase-1" evidence="3">
    <location>
        <begin position="23"/>
        <end position="295"/>
    </location>
</feature>
<dbReference type="Pfam" id="PF00561">
    <property type="entry name" value="Abhydrolase_1"/>
    <property type="match status" value="1"/>
</dbReference>
<dbReference type="PANTHER" id="PTHR32268">
    <property type="entry name" value="HOMOSERINE O-ACETYLTRANSFERASE"/>
    <property type="match status" value="1"/>
</dbReference>
<evidence type="ECO:0000313" key="5">
    <source>
        <dbReference type="Proteomes" id="UP000193642"/>
    </source>
</evidence>
<protein>
    <submittedName>
        <fullName evidence="4">Homoserine acetyltransferase</fullName>
    </submittedName>
</protein>
<dbReference type="GO" id="GO:0009092">
    <property type="term" value="P:homoserine metabolic process"/>
    <property type="evidence" value="ECO:0007669"/>
    <property type="project" value="TreeGrafter"/>
</dbReference>
<dbReference type="HAMAP" id="MF_00296">
    <property type="entry name" value="MetX_acyltransf"/>
    <property type="match status" value="1"/>
</dbReference>
<sequence length="354" mass="39322">MLLSAFRNSLRVMGKTNEKKDNVILLTTGLSGSSHAKSHYGNRADGWWEKFIGPGLPLDTNKFHIICTNVIGGVMAQQGLLQSTHTHQKKLANPLGYGRAQFRLMDHLGIQRLHAVVGSSMGGMQSLAAASLFPERVNRVISISAAARSHPYSIALRHAQRQVLMSDPNWMGGMYYEHGLARQIGTITYRSGPEWEMRFGRKRSNPSLKPSLKTDFMIESYLEHQAMDMFDMTDRPSFDPNDISSSSLSETGYDEKYSLITTYPVPCGRNATIQSTLVIGVKSDFLIPSWQQQEIATCLKDAGNKMVTHFEIDGVYGHDTFLLDFSNVGSAVKGHLEIPTMVQPETTKSVPKPL</sequence>
<dbReference type="AlphaFoldDB" id="A0A1Y2CH24"/>
<feature type="active site" description="Nucleophile" evidence="2">
    <location>
        <position position="120"/>
    </location>
</feature>
<dbReference type="InterPro" id="IPR000073">
    <property type="entry name" value="AB_hydrolase_1"/>
</dbReference>
<comment type="caution">
    <text evidence="4">The sequence shown here is derived from an EMBL/GenBank/DDBJ whole genome shotgun (WGS) entry which is preliminary data.</text>
</comment>
<dbReference type="GO" id="GO:0006535">
    <property type="term" value="P:cysteine biosynthetic process from serine"/>
    <property type="evidence" value="ECO:0007669"/>
    <property type="project" value="TreeGrafter"/>
</dbReference>
<keyword evidence="5" id="KW-1185">Reference proteome</keyword>
<dbReference type="OrthoDB" id="444135at2759"/>
<proteinExistence type="inferred from homology"/>